<evidence type="ECO:0000256" key="2">
    <source>
        <dbReference type="ARBA" id="ARBA00010072"/>
    </source>
</evidence>
<dbReference type="SUPFAM" id="SSF161098">
    <property type="entry name" value="MetI-like"/>
    <property type="match status" value="1"/>
</dbReference>
<keyword evidence="7 8" id="KW-0472">Membrane</keyword>
<evidence type="ECO:0000256" key="7">
    <source>
        <dbReference type="ARBA" id="ARBA00023136"/>
    </source>
</evidence>
<protein>
    <submittedName>
        <fullName evidence="10">L-glutamate ABC transporter membrane protein/L-aspartate ABC transporter membrane protein</fullName>
    </submittedName>
</protein>
<dbReference type="Proteomes" id="UP000030021">
    <property type="component" value="Unassembled WGS sequence"/>
</dbReference>
<dbReference type="OrthoDB" id="9808674at2"/>
<name>A0A0A0HPV1_9RHOB</name>
<dbReference type="CDD" id="cd06261">
    <property type="entry name" value="TM_PBP2"/>
    <property type="match status" value="1"/>
</dbReference>
<evidence type="ECO:0000313" key="10">
    <source>
        <dbReference type="EMBL" id="KGM89290.1"/>
    </source>
</evidence>
<dbReference type="EMBL" id="AONH01000002">
    <property type="protein sequence ID" value="KGM89290.1"/>
    <property type="molecule type" value="Genomic_DNA"/>
</dbReference>
<evidence type="ECO:0000256" key="6">
    <source>
        <dbReference type="ARBA" id="ARBA00022989"/>
    </source>
</evidence>
<dbReference type="GO" id="GO:0043190">
    <property type="term" value="C:ATP-binding cassette (ABC) transporter complex"/>
    <property type="evidence" value="ECO:0007669"/>
    <property type="project" value="InterPro"/>
</dbReference>
<keyword evidence="6 8" id="KW-1133">Transmembrane helix</keyword>
<keyword evidence="5 8" id="KW-0812">Transmembrane</keyword>
<reference evidence="10 11" key="1">
    <citation type="submission" date="2013-01" db="EMBL/GenBank/DDBJ databases">
        <authorList>
            <person name="Fiebig A."/>
            <person name="Goeker M."/>
            <person name="Klenk H.-P.P."/>
        </authorList>
    </citation>
    <scope>NUCLEOTIDE SEQUENCE [LARGE SCALE GENOMIC DNA]</scope>
    <source>
        <strain evidence="10 11">DSM 17069</strain>
    </source>
</reference>
<dbReference type="RefSeq" id="WP_037270162.1">
    <property type="nucleotide sequence ID" value="NZ_KN293976.1"/>
</dbReference>
<dbReference type="Pfam" id="PF00528">
    <property type="entry name" value="BPD_transp_1"/>
    <property type="match status" value="1"/>
</dbReference>
<evidence type="ECO:0000256" key="4">
    <source>
        <dbReference type="ARBA" id="ARBA00022475"/>
    </source>
</evidence>
<evidence type="ECO:0000256" key="5">
    <source>
        <dbReference type="ARBA" id="ARBA00022692"/>
    </source>
</evidence>
<dbReference type="HOGENOM" id="CLU_019602_1_3_5"/>
<sequence length="239" mass="26517">MNYNWNWSVLWEPEYFGWLLSGLGWTVSVALCAWVIALVVGSLVGVGRTLPNKVVSTLCTAYVELFRNVPLLVQMFIWYFAVPEMLPEDAGRWMKREMPQPEFVTAVVALGLYTASRVAEQVRAGIEAVPSGLKSAATAQGMGVAQVYRYVLLPISFRLIVPPMTSEFLTVFKNSSLALTIGLLELTAQSQQIAEYTFQSFEAYTAATVIYVFIALCATIVMTVLERYTRIPGYVGKGN</sequence>
<keyword evidence="4" id="KW-1003">Cell membrane</keyword>
<evidence type="ECO:0000256" key="1">
    <source>
        <dbReference type="ARBA" id="ARBA00004429"/>
    </source>
</evidence>
<organism evidence="10 11">
    <name type="scientific">Roseovarius mucosus DSM 17069</name>
    <dbReference type="NCBI Taxonomy" id="1288298"/>
    <lineage>
        <taxon>Bacteria</taxon>
        <taxon>Pseudomonadati</taxon>
        <taxon>Pseudomonadota</taxon>
        <taxon>Alphaproteobacteria</taxon>
        <taxon>Rhodobacterales</taxon>
        <taxon>Roseobacteraceae</taxon>
        <taxon>Roseovarius</taxon>
    </lineage>
</organism>
<evidence type="ECO:0000259" key="9">
    <source>
        <dbReference type="PROSITE" id="PS50928"/>
    </source>
</evidence>
<evidence type="ECO:0000256" key="8">
    <source>
        <dbReference type="RuleBase" id="RU363032"/>
    </source>
</evidence>
<dbReference type="InterPro" id="IPR010065">
    <property type="entry name" value="AA_ABC_transptr_permease_3TM"/>
</dbReference>
<comment type="subcellular location">
    <subcellularLocation>
        <location evidence="1">Cell inner membrane</location>
        <topology evidence="1">Multi-pass membrane protein</topology>
    </subcellularLocation>
    <subcellularLocation>
        <location evidence="8">Cell membrane</location>
        <topology evidence="8">Multi-pass membrane protein</topology>
    </subcellularLocation>
</comment>
<dbReference type="AlphaFoldDB" id="A0A0A0HPV1"/>
<dbReference type="InterPro" id="IPR043429">
    <property type="entry name" value="ArtM/GltK/GlnP/TcyL/YhdX-like"/>
</dbReference>
<proteinExistence type="inferred from homology"/>
<feature type="transmembrane region" description="Helical" evidence="8">
    <location>
        <begin position="65"/>
        <end position="82"/>
    </location>
</feature>
<evidence type="ECO:0000313" key="11">
    <source>
        <dbReference type="Proteomes" id="UP000030021"/>
    </source>
</evidence>
<dbReference type="STRING" id="215743.ROSMUCSMR3_02140"/>
<dbReference type="InterPro" id="IPR035906">
    <property type="entry name" value="MetI-like_sf"/>
</dbReference>
<dbReference type="NCBIfam" id="TIGR01726">
    <property type="entry name" value="HEQRo_perm_3TM"/>
    <property type="match status" value="1"/>
</dbReference>
<dbReference type="GO" id="GO:0006865">
    <property type="term" value="P:amino acid transport"/>
    <property type="evidence" value="ECO:0007669"/>
    <property type="project" value="TreeGrafter"/>
</dbReference>
<evidence type="ECO:0000256" key="3">
    <source>
        <dbReference type="ARBA" id="ARBA00022448"/>
    </source>
</evidence>
<comment type="caution">
    <text evidence="10">The sequence shown here is derived from an EMBL/GenBank/DDBJ whole genome shotgun (WGS) entry which is preliminary data.</text>
</comment>
<feature type="transmembrane region" description="Helical" evidence="8">
    <location>
        <begin position="203"/>
        <end position="225"/>
    </location>
</feature>
<dbReference type="GO" id="GO:0022857">
    <property type="term" value="F:transmembrane transporter activity"/>
    <property type="evidence" value="ECO:0007669"/>
    <property type="project" value="InterPro"/>
</dbReference>
<comment type="similarity">
    <text evidence="2">Belongs to the binding-protein-dependent transport system permease family. HisMQ subfamily.</text>
</comment>
<feature type="transmembrane region" description="Helical" evidence="8">
    <location>
        <begin position="15"/>
        <end position="44"/>
    </location>
</feature>
<dbReference type="PATRIC" id="fig|1288298.3.peg.783"/>
<dbReference type="InterPro" id="IPR000515">
    <property type="entry name" value="MetI-like"/>
</dbReference>
<dbReference type="PROSITE" id="PS50928">
    <property type="entry name" value="ABC_TM1"/>
    <property type="match status" value="1"/>
</dbReference>
<feature type="domain" description="ABC transmembrane type-1" evidence="9">
    <location>
        <begin position="23"/>
        <end position="222"/>
    </location>
</feature>
<dbReference type="eggNOG" id="COG0765">
    <property type="taxonomic scope" value="Bacteria"/>
</dbReference>
<gene>
    <name evidence="10" type="ORF">rosmuc_00774</name>
</gene>
<keyword evidence="3 8" id="KW-0813">Transport</keyword>
<accession>A0A0A0HPV1</accession>
<dbReference type="Gene3D" id="1.10.3720.10">
    <property type="entry name" value="MetI-like"/>
    <property type="match status" value="1"/>
</dbReference>
<dbReference type="PANTHER" id="PTHR30614">
    <property type="entry name" value="MEMBRANE COMPONENT OF AMINO ACID ABC TRANSPORTER"/>
    <property type="match status" value="1"/>
</dbReference>
<dbReference type="PANTHER" id="PTHR30614:SF42">
    <property type="entry name" value="GLUTAMATE_ASPARTATE IMPORT PERMEASE PROTEIN GLTJ"/>
    <property type="match status" value="1"/>
</dbReference>